<gene>
    <name evidence="1" type="ORF">HMPREF9442_03334</name>
</gene>
<proteinExistence type="predicted"/>
<dbReference type="Proteomes" id="UP000005546">
    <property type="component" value="Unassembled WGS sequence"/>
</dbReference>
<dbReference type="AlphaFoldDB" id="F3QYP0"/>
<evidence type="ECO:0000313" key="2">
    <source>
        <dbReference type="Proteomes" id="UP000005546"/>
    </source>
</evidence>
<name>F3QYP0_9BACT</name>
<sequence>MEADSLKRYSAIGIRQDKGKRKGKDSAGGLLPAFSFPLQDKYILIY</sequence>
<accession>F3QYP0</accession>
<dbReference type="HOGENOM" id="CLU_3186925_0_0_10"/>
<protein>
    <submittedName>
        <fullName evidence="1">Uncharacterized protein</fullName>
    </submittedName>
</protein>
<evidence type="ECO:0000313" key="1">
    <source>
        <dbReference type="EMBL" id="EGG50309.1"/>
    </source>
</evidence>
<dbReference type="EMBL" id="AFBR01000094">
    <property type="protein sequence ID" value="EGG50309.1"/>
    <property type="molecule type" value="Genomic_DNA"/>
</dbReference>
<reference evidence="1 2" key="1">
    <citation type="submission" date="2011-02" db="EMBL/GenBank/DDBJ databases">
        <authorList>
            <person name="Weinstock G."/>
            <person name="Sodergren E."/>
            <person name="Clifton S."/>
            <person name="Fulton L."/>
            <person name="Fulton B."/>
            <person name="Courtney L."/>
            <person name="Fronick C."/>
            <person name="Harrison M."/>
            <person name="Strong C."/>
            <person name="Farmer C."/>
            <person name="Delahaunty K."/>
            <person name="Markovic C."/>
            <person name="Hall O."/>
            <person name="Minx P."/>
            <person name="Tomlinson C."/>
            <person name="Mitreva M."/>
            <person name="Hou S."/>
            <person name="Chen J."/>
            <person name="Wollam A."/>
            <person name="Pepin K.H."/>
            <person name="Johnson M."/>
            <person name="Bhonagiri V."/>
            <person name="Zhang X."/>
            <person name="Suruliraj S."/>
            <person name="Warren W."/>
            <person name="Chinwalla A."/>
            <person name="Mardis E.R."/>
            <person name="Wilson R.K."/>
        </authorList>
    </citation>
    <scope>NUCLEOTIDE SEQUENCE [LARGE SCALE GENOMIC DNA]</scope>
    <source>
        <strain evidence="1 2">YIT 11841</strain>
    </source>
</reference>
<organism evidence="1 2">
    <name type="scientific">Paraprevotella xylaniphila YIT 11841</name>
    <dbReference type="NCBI Taxonomy" id="762982"/>
    <lineage>
        <taxon>Bacteria</taxon>
        <taxon>Pseudomonadati</taxon>
        <taxon>Bacteroidota</taxon>
        <taxon>Bacteroidia</taxon>
        <taxon>Bacteroidales</taxon>
        <taxon>Prevotellaceae</taxon>
        <taxon>Paraprevotella</taxon>
    </lineage>
</organism>
<keyword evidence="2" id="KW-1185">Reference proteome</keyword>
<comment type="caution">
    <text evidence="1">The sequence shown here is derived from an EMBL/GenBank/DDBJ whole genome shotgun (WGS) entry which is preliminary data.</text>
</comment>